<evidence type="ECO:0000313" key="1">
    <source>
        <dbReference type="EMBL" id="MCS4488357.1"/>
    </source>
</evidence>
<proteinExistence type="predicted"/>
<evidence type="ECO:0000313" key="2">
    <source>
        <dbReference type="Proteomes" id="UP001206548"/>
    </source>
</evidence>
<dbReference type="Proteomes" id="UP001206548">
    <property type="component" value="Unassembled WGS sequence"/>
</dbReference>
<organism evidence="1 2">
    <name type="scientific">Streptococcus sciuri</name>
    <dbReference type="NCBI Taxonomy" id="2973939"/>
    <lineage>
        <taxon>Bacteria</taxon>
        <taxon>Bacillati</taxon>
        <taxon>Bacillota</taxon>
        <taxon>Bacilli</taxon>
        <taxon>Lactobacillales</taxon>
        <taxon>Streptococcaceae</taxon>
        <taxon>Streptococcus</taxon>
    </lineage>
</organism>
<accession>A0ABT2F7B1</accession>
<name>A0ABT2F7B1_9STRE</name>
<dbReference type="EMBL" id="JANUXX010000005">
    <property type="protein sequence ID" value="MCS4488357.1"/>
    <property type="molecule type" value="Genomic_DNA"/>
</dbReference>
<dbReference type="RefSeq" id="WP_259138431.1">
    <property type="nucleotide sequence ID" value="NZ_JANUXX010000005.1"/>
</dbReference>
<gene>
    <name evidence="1" type="ORF">NXS10_05225</name>
</gene>
<keyword evidence="2" id="KW-1185">Reference proteome</keyword>
<sequence>MITTISDIKTDDNTLKNLNNKSFTTTVNISPKGKKASFKVDLTQLDSKLPSYEFIAIGDNLYMNLDALVQLQNLNQSSQISFESEDFSGKYINTSDISDNKFKFNGYTNVATLSWLKGLSDKDFSNSKDSTMLTLTVKTFSDFLKSMITSNNNSNRDVLSLNSLLSSKSNIRISIDKEGNKTVTATLVFTNSKTLNISSLNAKVTIKKTNYNAPHTPETGSILSTTQLTNLMEAHYKYSQTQFEELYQYVKENASDFTKDQLDTVFAEDKAHMTNEQLQRFNEMIDQATSN</sequence>
<protein>
    <submittedName>
        <fullName evidence="1">Uncharacterized protein</fullName>
    </submittedName>
</protein>
<reference evidence="1 2" key="1">
    <citation type="journal article" date="2023" name="Int. J. Syst. Evol. Microbiol.">
        <title>Streptococcus sciuri sp. nov., Staphylococcus marylandisciuri sp. nov. and Staphylococcus americanisciuri sp. nov., isolated from faeces of eastern grey squirrel (Sciurus carolinensis).</title>
        <authorList>
            <person name="Volokhov D.V."/>
            <person name="Zagorodnyaya T.A."/>
            <person name="Furtak V.A."/>
            <person name="Nattanmai G."/>
            <person name="Randall L."/>
            <person name="Jose S."/>
            <person name="Gao Y."/>
            <person name="Eisenberg T."/>
            <person name="Delmonte P."/>
            <person name="Blom J."/>
            <person name="Mitchell K.K."/>
        </authorList>
    </citation>
    <scope>NUCLEOTIDE SEQUENCE [LARGE SCALE GENOMIC DNA]</scope>
    <source>
        <strain evidence="1 2">SQ9-PEA</strain>
    </source>
</reference>
<comment type="caution">
    <text evidence="1">The sequence shown here is derived from an EMBL/GenBank/DDBJ whole genome shotgun (WGS) entry which is preliminary data.</text>
</comment>